<dbReference type="AlphaFoldDB" id="A0A8K0L613"/>
<protein>
    <submittedName>
        <fullName evidence="1">Uncharacterized protein</fullName>
    </submittedName>
</protein>
<gene>
    <name evidence="1" type="ORF">KVT40_003004</name>
</gene>
<reference evidence="1" key="1">
    <citation type="submission" date="2021-07" db="EMBL/GenBank/DDBJ databases">
        <title>Elsinoe batatas strain:CRI-CJ2 Genome sequencing and assembly.</title>
        <authorList>
            <person name="Huang L."/>
        </authorList>
    </citation>
    <scope>NUCLEOTIDE SEQUENCE</scope>
    <source>
        <strain evidence="1">CRI-CJ2</strain>
    </source>
</reference>
<proteinExistence type="predicted"/>
<keyword evidence="2" id="KW-1185">Reference proteome</keyword>
<evidence type="ECO:0000313" key="1">
    <source>
        <dbReference type="EMBL" id="KAG8629139.1"/>
    </source>
</evidence>
<dbReference type="EMBL" id="JAESVG020000003">
    <property type="protein sequence ID" value="KAG8629139.1"/>
    <property type="molecule type" value="Genomic_DNA"/>
</dbReference>
<accession>A0A8K0L613</accession>
<sequence length="74" mass="8016">MGAVLSRLVGPQAEAEKLRQKLEKKLRGDIQKVMASFVKKGGEDDECIAVFCIAILNMPEDLATLRAGVEADEA</sequence>
<name>A0A8K0L613_9PEZI</name>
<dbReference type="Proteomes" id="UP000809789">
    <property type="component" value="Unassembled WGS sequence"/>
</dbReference>
<organism evidence="1 2">
    <name type="scientific">Elsinoe batatas</name>
    <dbReference type="NCBI Taxonomy" id="2601811"/>
    <lineage>
        <taxon>Eukaryota</taxon>
        <taxon>Fungi</taxon>
        <taxon>Dikarya</taxon>
        <taxon>Ascomycota</taxon>
        <taxon>Pezizomycotina</taxon>
        <taxon>Dothideomycetes</taxon>
        <taxon>Dothideomycetidae</taxon>
        <taxon>Myriangiales</taxon>
        <taxon>Elsinoaceae</taxon>
        <taxon>Elsinoe</taxon>
    </lineage>
</organism>
<comment type="caution">
    <text evidence="1">The sequence shown here is derived from an EMBL/GenBank/DDBJ whole genome shotgun (WGS) entry which is preliminary data.</text>
</comment>
<evidence type="ECO:0000313" key="2">
    <source>
        <dbReference type="Proteomes" id="UP000809789"/>
    </source>
</evidence>